<dbReference type="RefSeq" id="XP_019015563.1">
    <property type="nucleotide sequence ID" value="XM_019164844.1"/>
</dbReference>
<dbReference type="InterPro" id="IPR050740">
    <property type="entry name" value="Aldehyde_DH_Superfamily"/>
</dbReference>
<dbReference type="InterPro" id="IPR029510">
    <property type="entry name" value="Ald_DH_CS_GLU"/>
</dbReference>
<dbReference type="InterPro" id="IPR016162">
    <property type="entry name" value="Ald_DH_N"/>
</dbReference>
<dbReference type="GO" id="GO:0009450">
    <property type="term" value="P:gamma-aminobutyric acid catabolic process"/>
    <property type="evidence" value="ECO:0007669"/>
    <property type="project" value="TreeGrafter"/>
</dbReference>
<dbReference type="EC" id="1.2.1.16" evidence="9"/>
<evidence type="ECO:0000259" key="12">
    <source>
        <dbReference type="Pfam" id="PF00171"/>
    </source>
</evidence>
<evidence type="ECO:0000313" key="13">
    <source>
        <dbReference type="EMBL" id="ODQ44450.1"/>
    </source>
</evidence>
<dbReference type="STRING" id="763406.A0A1E3NE86"/>
<dbReference type="PANTHER" id="PTHR43353:SF5">
    <property type="entry name" value="SUCCINATE-SEMIALDEHYDE DEHYDROGENASE, MITOCHONDRIAL"/>
    <property type="match status" value="1"/>
</dbReference>
<dbReference type="CDD" id="cd07103">
    <property type="entry name" value="ALDH_F5_SSADH_GabD"/>
    <property type="match status" value="1"/>
</dbReference>
<evidence type="ECO:0000256" key="9">
    <source>
        <dbReference type="ARBA" id="ARBA00067047"/>
    </source>
</evidence>
<dbReference type="PROSITE" id="PS00070">
    <property type="entry name" value="ALDEHYDE_DEHYDR_CYS"/>
    <property type="match status" value="1"/>
</dbReference>
<dbReference type="GO" id="GO:0004777">
    <property type="term" value="F:succinate-semialdehyde dehydrogenase (NAD+) activity"/>
    <property type="evidence" value="ECO:0007669"/>
    <property type="project" value="UniProtKB-EC"/>
</dbReference>
<dbReference type="Proteomes" id="UP000094455">
    <property type="component" value="Unassembled WGS sequence"/>
</dbReference>
<dbReference type="PANTHER" id="PTHR43353">
    <property type="entry name" value="SUCCINATE-SEMIALDEHYDE DEHYDROGENASE, MITOCHONDRIAL"/>
    <property type="match status" value="1"/>
</dbReference>
<evidence type="ECO:0000256" key="5">
    <source>
        <dbReference type="ARBA" id="ARBA00023002"/>
    </source>
</evidence>
<dbReference type="SUPFAM" id="SSF53720">
    <property type="entry name" value="ALDH-like"/>
    <property type="match status" value="1"/>
</dbReference>
<feature type="active site" evidence="10">
    <location>
        <position position="271"/>
    </location>
</feature>
<evidence type="ECO:0000256" key="8">
    <source>
        <dbReference type="ARBA" id="ARBA00052698"/>
    </source>
</evidence>
<dbReference type="FunFam" id="3.40.309.10:FF:000004">
    <property type="entry name" value="Succinate-semialdehyde dehydrogenase I"/>
    <property type="match status" value="1"/>
</dbReference>
<dbReference type="EC" id="1.2.1.24" evidence="3"/>
<evidence type="ECO:0000256" key="7">
    <source>
        <dbReference type="ARBA" id="ARBA00050387"/>
    </source>
</evidence>
<comment type="catalytic activity">
    <reaction evidence="7">
        <text>succinate semialdehyde + NADP(+) + H2O = succinate + NADPH + 2 H(+)</text>
        <dbReference type="Rhea" id="RHEA:13213"/>
        <dbReference type="ChEBI" id="CHEBI:15377"/>
        <dbReference type="ChEBI" id="CHEBI:15378"/>
        <dbReference type="ChEBI" id="CHEBI:30031"/>
        <dbReference type="ChEBI" id="CHEBI:57706"/>
        <dbReference type="ChEBI" id="CHEBI:57783"/>
        <dbReference type="ChEBI" id="CHEBI:58349"/>
        <dbReference type="EC" id="1.2.1.16"/>
    </reaction>
</comment>
<dbReference type="PROSITE" id="PS00687">
    <property type="entry name" value="ALDEHYDE_DEHYDR_GLU"/>
    <property type="match status" value="1"/>
</dbReference>
<reference evidence="13 14" key="1">
    <citation type="journal article" date="2016" name="Proc. Natl. Acad. Sci. U.S.A.">
        <title>Comparative genomics of biotechnologically important yeasts.</title>
        <authorList>
            <person name="Riley R."/>
            <person name="Haridas S."/>
            <person name="Wolfe K.H."/>
            <person name="Lopes M.R."/>
            <person name="Hittinger C.T."/>
            <person name="Goeker M."/>
            <person name="Salamov A.A."/>
            <person name="Wisecaver J.H."/>
            <person name="Long T.M."/>
            <person name="Calvey C.H."/>
            <person name="Aerts A.L."/>
            <person name="Barry K.W."/>
            <person name="Choi C."/>
            <person name="Clum A."/>
            <person name="Coughlan A.Y."/>
            <person name="Deshpande S."/>
            <person name="Douglass A.P."/>
            <person name="Hanson S.J."/>
            <person name="Klenk H.-P."/>
            <person name="LaButti K.M."/>
            <person name="Lapidus A."/>
            <person name="Lindquist E.A."/>
            <person name="Lipzen A.M."/>
            <person name="Meier-Kolthoff J.P."/>
            <person name="Ohm R.A."/>
            <person name="Otillar R.P."/>
            <person name="Pangilinan J.L."/>
            <person name="Peng Y."/>
            <person name="Rokas A."/>
            <person name="Rosa C.A."/>
            <person name="Scheuner C."/>
            <person name="Sibirny A.A."/>
            <person name="Slot J.C."/>
            <person name="Stielow J.B."/>
            <person name="Sun H."/>
            <person name="Kurtzman C.P."/>
            <person name="Blackwell M."/>
            <person name="Grigoriev I.V."/>
            <person name="Jeffries T.W."/>
        </authorList>
    </citation>
    <scope>NUCLEOTIDE SEQUENCE [LARGE SCALE GENOMIC DNA]</scope>
    <source>
        <strain evidence="13 14">NRRL Y-2026</strain>
    </source>
</reference>
<comment type="similarity">
    <text evidence="2 11">Belongs to the aldehyde dehydrogenase family.</text>
</comment>
<comment type="catalytic activity">
    <reaction evidence="8">
        <text>succinate semialdehyde + NAD(+) + H2O = succinate + NADH + 2 H(+)</text>
        <dbReference type="Rhea" id="RHEA:13217"/>
        <dbReference type="ChEBI" id="CHEBI:15377"/>
        <dbReference type="ChEBI" id="CHEBI:15378"/>
        <dbReference type="ChEBI" id="CHEBI:30031"/>
        <dbReference type="ChEBI" id="CHEBI:57540"/>
        <dbReference type="ChEBI" id="CHEBI:57706"/>
        <dbReference type="ChEBI" id="CHEBI:57945"/>
        <dbReference type="EC" id="1.2.1.16"/>
    </reaction>
</comment>
<accession>A0A1E3NE86</accession>
<dbReference type="FunFam" id="3.40.605.10:FF:000005">
    <property type="entry name" value="Succinate-semialdehyde dehydrogenase I"/>
    <property type="match status" value="1"/>
</dbReference>
<sequence length="501" mass="54047">MSSKEEIQKFAEKYGIKNVNLIQTGALVNGEWIVDSSDVFSVADPASGEHLLNVSNTKIEVIEQGIKDAEAAFNKFKNSSSGRERSRILRKMYELMLENFDDLATICTIENGKSLADSKGEIGYAAGFYEWFAEEAPRIYGDNIPSASTSKRIITSKQPIGVVGILTPWNFPSAMITRKLGAAFAAGCAAVIKPATETPLSALALGYLAQEAGLPNGLLNLFPVDQDRTKVVGTLFCESPIIRKISFTGSTGVGKLLMSQSSSTLKKLSFELGGNSPFVVFEDADVDLAVSAALGCKLRQSGQTCICANRLYIHEDIYTEFATKFTAEVNKFKLGHGLKPDTTHGPLIHQRAVDKVASHIEDAVGKGAKVLTGGKRAPHLGENFHELTVLGDVPKTAVVNKEETFGPLVPLIKFKTEEEVLELANDTEYGLAGYFFSQNYARIFRFGEQLHCGMIGANTGALGEASLPFGGIGWSGFGREGSKYGVDDYTIIKSIVIGGIE</sequence>
<dbReference type="OrthoDB" id="310895at2759"/>
<evidence type="ECO:0000256" key="2">
    <source>
        <dbReference type="ARBA" id="ARBA00009986"/>
    </source>
</evidence>
<evidence type="ECO:0000256" key="11">
    <source>
        <dbReference type="RuleBase" id="RU003345"/>
    </source>
</evidence>
<feature type="domain" description="Aldehyde dehydrogenase" evidence="12">
    <location>
        <begin position="32"/>
        <end position="495"/>
    </location>
</feature>
<protein>
    <recommendedName>
        <fullName evidence="4">Succinate-semialdehyde dehydrogenase, mitochondrial</fullName>
        <ecNumber evidence="9">1.2.1.16</ecNumber>
        <ecNumber evidence="3">1.2.1.24</ecNumber>
    </recommendedName>
    <alternativeName>
        <fullName evidence="6">NAD(+)-dependent succinic semialdehyde dehydrogenase</fullName>
    </alternativeName>
</protein>
<dbReference type="Pfam" id="PF00171">
    <property type="entry name" value="Aldedh"/>
    <property type="match status" value="1"/>
</dbReference>
<dbReference type="InterPro" id="IPR016163">
    <property type="entry name" value="Ald_DH_C"/>
</dbReference>
<keyword evidence="14" id="KW-1185">Reference proteome</keyword>
<gene>
    <name evidence="13" type="ORF">PICMEDRAFT_74687</name>
</gene>
<dbReference type="Gene3D" id="3.40.309.10">
    <property type="entry name" value="Aldehyde Dehydrogenase, Chain A, domain 2"/>
    <property type="match status" value="1"/>
</dbReference>
<dbReference type="InterPro" id="IPR015590">
    <property type="entry name" value="Aldehyde_DH_dom"/>
</dbReference>
<dbReference type="GeneID" id="30181531"/>
<evidence type="ECO:0000256" key="10">
    <source>
        <dbReference type="PROSITE-ProRule" id="PRU10007"/>
    </source>
</evidence>
<keyword evidence="5 11" id="KW-0560">Oxidoreductase</keyword>
<evidence type="ECO:0000256" key="4">
    <source>
        <dbReference type="ARBA" id="ARBA00019842"/>
    </source>
</evidence>
<evidence type="ECO:0000256" key="6">
    <source>
        <dbReference type="ARBA" id="ARBA00030806"/>
    </source>
</evidence>
<proteinExistence type="inferred from homology"/>
<organism evidence="13 14">
    <name type="scientific">Pichia membranifaciens NRRL Y-2026</name>
    <dbReference type="NCBI Taxonomy" id="763406"/>
    <lineage>
        <taxon>Eukaryota</taxon>
        <taxon>Fungi</taxon>
        <taxon>Dikarya</taxon>
        <taxon>Ascomycota</taxon>
        <taxon>Saccharomycotina</taxon>
        <taxon>Pichiomycetes</taxon>
        <taxon>Pichiales</taxon>
        <taxon>Pichiaceae</taxon>
        <taxon>Pichia</taxon>
    </lineage>
</organism>
<evidence type="ECO:0000256" key="3">
    <source>
        <dbReference type="ARBA" id="ARBA00013051"/>
    </source>
</evidence>
<comment type="pathway">
    <text evidence="1">Amino-acid degradation; 4-aminobutanoate degradation.</text>
</comment>
<name>A0A1E3NE86_9ASCO</name>
<dbReference type="InterPro" id="IPR016160">
    <property type="entry name" value="Ald_DH_CS_CYS"/>
</dbReference>
<dbReference type="InterPro" id="IPR016161">
    <property type="entry name" value="Ald_DH/histidinol_DH"/>
</dbReference>
<dbReference type="Gene3D" id="3.40.605.10">
    <property type="entry name" value="Aldehyde Dehydrogenase, Chain A, domain 1"/>
    <property type="match status" value="1"/>
</dbReference>
<dbReference type="AlphaFoldDB" id="A0A1E3NE86"/>
<dbReference type="EMBL" id="KV454007">
    <property type="protein sequence ID" value="ODQ44450.1"/>
    <property type="molecule type" value="Genomic_DNA"/>
</dbReference>
<dbReference type="GO" id="GO:0005737">
    <property type="term" value="C:cytoplasm"/>
    <property type="evidence" value="ECO:0007669"/>
    <property type="project" value="TreeGrafter"/>
</dbReference>
<evidence type="ECO:0000313" key="14">
    <source>
        <dbReference type="Proteomes" id="UP000094455"/>
    </source>
</evidence>
<evidence type="ECO:0000256" key="1">
    <source>
        <dbReference type="ARBA" id="ARBA00005176"/>
    </source>
</evidence>